<dbReference type="SUPFAM" id="SSF49410">
    <property type="entry name" value="Alpha-macroglobulin receptor domain"/>
    <property type="match status" value="1"/>
</dbReference>
<feature type="compositionally biased region" description="Basic residues" evidence="4">
    <location>
        <begin position="694"/>
        <end position="752"/>
    </location>
</feature>
<dbReference type="SUPFAM" id="SSF50242">
    <property type="entry name" value="TIMP-like"/>
    <property type="match status" value="1"/>
</dbReference>
<dbReference type="Gene3D" id="1.50.10.20">
    <property type="match status" value="1"/>
</dbReference>
<dbReference type="InterPro" id="IPR018933">
    <property type="entry name" value="Netrin_module_non-TIMP"/>
</dbReference>
<reference evidence="6 7" key="1">
    <citation type="journal article" date="2021" name="Elife">
        <title>Chloroplast acquisition without the gene transfer in kleptoplastic sea slugs, Plakobranchus ocellatus.</title>
        <authorList>
            <person name="Maeda T."/>
            <person name="Takahashi S."/>
            <person name="Yoshida T."/>
            <person name="Shimamura S."/>
            <person name="Takaki Y."/>
            <person name="Nagai Y."/>
            <person name="Toyoda A."/>
            <person name="Suzuki Y."/>
            <person name="Arimoto A."/>
            <person name="Ishii H."/>
            <person name="Satoh N."/>
            <person name="Nishiyama T."/>
            <person name="Hasebe M."/>
            <person name="Maruyama T."/>
            <person name="Minagawa J."/>
            <person name="Obokata J."/>
            <person name="Shigenobu S."/>
        </authorList>
    </citation>
    <scope>NUCLEOTIDE SEQUENCE [LARGE SCALE GENOMIC DNA]</scope>
</reference>
<evidence type="ECO:0000256" key="2">
    <source>
        <dbReference type="ARBA" id="ARBA00022525"/>
    </source>
</evidence>
<keyword evidence="3" id="KW-1015">Disulfide bond</keyword>
<dbReference type="InterPro" id="IPR011626">
    <property type="entry name" value="Alpha-macroglobulin_TED"/>
</dbReference>
<dbReference type="InterPro" id="IPR009048">
    <property type="entry name" value="A-macroglobulin_rcpt-bd"/>
</dbReference>
<dbReference type="PANTHER" id="PTHR11412:SF166">
    <property type="entry name" value="NTR DOMAIN-CONTAINING PROTEIN"/>
    <property type="match status" value="1"/>
</dbReference>
<comment type="caution">
    <text evidence="6">The sequence shown here is derived from an EMBL/GenBank/DDBJ whole genome shotgun (WGS) entry which is preliminary data.</text>
</comment>
<dbReference type="AlphaFoldDB" id="A0AAV3ZDY9"/>
<comment type="subcellular location">
    <subcellularLocation>
        <location evidence="1">Secreted</location>
    </subcellularLocation>
</comment>
<feature type="region of interest" description="Disordered" evidence="4">
    <location>
        <begin position="679"/>
        <end position="752"/>
    </location>
</feature>
<evidence type="ECO:0000313" key="6">
    <source>
        <dbReference type="EMBL" id="GFN92957.1"/>
    </source>
</evidence>
<protein>
    <recommendedName>
        <fullName evidence="5">NTR domain-containing protein</fullName>
    </recommendedName>
</protein>
<dbReference type="InterPro" id="IPR008993">
    <property type="entry name" value="TIMP-like_OB-fold"/>
</dbReference>
<keyword evidence="2" id="KW-0964">Secreted</keyword>
<dbReference type="Gene3D" id="2.40.50.120">
    <property type="match status" value="1"/>
</dbReference>
<dbReference type="Pfam" id="PF01759">
    <property type="entry name" value="NTR"/>
    <property type="match status" value="1"/>
</dbReference>
<dbReference type="Pfam" id="PF07678">
    <property type="entry name" value="TED_complement"/>
    <property type="match status" value="1"/>
</dbReference>
<dbReference type="Proteomes" id="UP000735302">
    <property type="component" value="Unassembled WGS sequence"/>
</dbReference>
<dbReference type="Gene3D" id="2.60.40.690">
    <property type="entry name" value="Alpha-macroglobulin, receptor-binding domain"/>
    <property type="match status" value="2"/>
</dbReference>
<dbReference type="InterPro" id="IPR050473">
    <property type="entry name" value="A2M/Complement_sys"/>
</dbReference>
<accession>A0AAV3ZDY9</accession>
<dbReference type="Gene3D" id="2.60.120.1540">
    <property type="match status" value="1"/>
</dbReference>
<name>A0AAV3ZDY9_9GAST</name>
<dbReference type="PROSITE" id="PS50189">
    <property type="entry name" value="NTR"/>
    <property type="match status" value="1"/>
</dbReference>
<dbReference type="SUPFAM" id="SSF48239">
    <property type="entry name" value="Terpenoid cyclases/Protein prenyltransferases"/>
    <property type="match status" value="1"/>
</dbReference>
<dbReference type="EMBL" id="BLXT01002301">
    <property type="protein sequence ID" value="GFN92957.1"/>
    <property type="molecule type" value="Genomic_DNA"/>
</dbReference>
<dbReference type="SMART" id="SM01361">
    <property type="entry name" value="A2M_recep"/>
    <property type="match status" value="1"/>
</dbReference>
<organism evidence="6 7">
    <name type="scientific">Plakobranchus ocellatus</name>
    <dbReference type="NCBI Taxonomy" id="259542"/>
    <lineage>
        <taxon>Eukaryota</taxon>
        <taxon>Metazoa</taxon>
        <taxon>Spiralia</taxon>
        <taxon>Lophotrochozoa</taxon>
        <taxon>Mollusca</taxon>
        <taxon>Gastropoda</taxon>
        <taxon>Heterobranchia</taxon>
        <taxon>Euthyneura</taxon>
        <taxon>Panpulmonata</taxon>
        <taxon>Sacoglossa</taxon>
        <taxon>Placobranchoidea</taxon>
        <taxon>Plakobranchidae</taxon>
        <taxon>Plakobranchus</taxon>
    </lineage>
</organism>
<gene>
    <name evidence="6" type="ORF">PoB_001946300</name>
</gene>
<dbReference type="PANTHER" id="PTHR11412">
    <property type="entry name" value="MACROGLOBULIN / COMPLEMENT"/>
    <property type="match status" value="1"/>
</dbReference>
<keyword evidence="7" id="KW-1185">Reference proteome</keyword>
<dbReference type="InterPro" id="IPR036595">
    <property type="entry name" value="A-macroglobulin_rcpt-bd_sf"/>
</dbReference>
<feature type="domain" description="NTR" evidence="5">
    <location>
        <begin position="540"/>
        <end position="687"/>
    </location>
</feature>
<evidence type="ECO:0000313" key="7">
    <source>
        <dbReference type="Proteomes" id="UP000735302"/>
    </source>
</evidence>
<evidence type="ECO:0000256" key="3">
    <source>
        <dbReference type="ARBA" id="ARBA00023157"/>
    </source>
</evidence>
<evidence type="ECO:0000259" key="5">
    <source>
        <dbReference type="PROSITE" id="PS50189"/>
    </source>
</evidence>
<dbReference type="GO" id="GO:0005615">
    <property type="term" value="C:extracellular space"/>
    <property type="evidence" value="ECO:0007669"/>
    <property type="project" value="InterPro"/>
</dbReference>
<sequence>MKTLCQAEHYVTLDHNQTCASLTWLEEQQKLDGSFLELAWVTHREMLGGVNGDVSHTAYILIALLECECSGEQHDLVIDRAVNYIVDHIDWTDRPLTVAIAAYALTLAGHSAGDQLFDRLKDTARSSAEGFTYWEPARSETQFGDHNIPYWYKRKPGALAVEVTSYALLTFLARGDVSTATSIVGWLLQQRNSHGAFVSTQDTVVGLQALSEYSIKSYSAILDMTCHIRSEVDDRFRKSISLTPEDAMVLKSVPKVPTGGKIHFEAEGTGVGLMQVEVRFNVPDEEMACRYELTVNTHQQRTLLQSFFGSKRKSKCEPCAITCKEDEDDDDYADEEEDYEDFVFPSVMPRILWNWRRRQGAGQGQSSYNGYWGEKEEMKTSTPPPVKFGPLFGSRIGRPRRSTRAFSATVICIEICLRFLGEQTTGMSIVDAGLLTGYAPVDVDLEELKAVGKIDHYEKSKRSVVLYIDQVPSKSMTCVKFRARQDHMAQNVQPAKVQVFDYYNPDDRCTVFYKSDNRSGQLVNFCDDKKQICQCLESRCSFCQESWEGLRWMDMVKFACNNASHVLVVKALDRDLEKVGFERILGQITTVTAQKGHHQLKPGDKVILLKRASCFCPRVTPGESYLMMLSQPKRFRDINGNQIYAFLLDKRVLAVHLVKQLRGLTGLQRENAKNVRRAMRRLKRRGCTFGTSKSKGRKLKEKRKNKNRSRNKKKKVARDGKKKKMRNGRYRSGLAKRRRRRRRRRRRSSTPE</sequence>
<proteinExistence type="predicted"/>
<dbReference type="InterPro" id="IPR008930">
    <property type="entry name" value="Terpenoid_cyclase/PrenylTrfase"/>
</dbReference>
<evidence type="ECO:0000256" key="1">
    <source>
        <dbReference type="ARBA" id="ARBA00004613"/>
    </source>
</evidence>
<dbReference type="Pfam" id="PF07677">
    <property type="entry name" value="A2M_recep"/>
    <property type="match status" value="1"/>
</dbReference>
<dbReference type="InterPro" id="IPR001134">
    <property type="entry name" value="Netrin_domain"/>
</dbReference>
<evidence type="ECO:0000256" key="4">
    <source>
        <dbReference type="SAM" id="MobiDB-lite"/>
    </source>
</evidence>